<keyword evidence="7 17" id="KW-0679">Respiratory chain</keyword>
<accession>A0A899IKK2</accession>
<keyword evidence="13 17" id="KW-0830">Ubiquinone</keyword>
<keyword evidence="14 17" id="KW-0496">Mitochondrion</keyword>
<dbReference type="AlphaFoldDB" id="A0A899IKK2"/>
<feature type="transmembrane region" description="Helical" evidence="17">
    <location>
        <begin position="373"/>
        <end position="398"/>
    </location>
</feature>
<evidence type="ECO:0000313" key="20">
    <source>
        <dbReference type="EMBL" id="QSL98480.1"/>
    </source>
</evidence>
<evidence type="ECO:0000256" key="12">
    <source>
        <dbReference type="ARBA" id="ARBA00023027"/>
    </source>
</evidence>
<organism evidence="20">
    <name type="scientific">Mileewa alara</name>
    <dbReference type="NCBI Taxonomy" id="2545672"/>
    <lineage>
        <taxon>Eukaryota</taxon>
        <taxon>Metazoa</taxon>
        <taxon>Ecdysozoa</taxon>
        <taxon>Arthropoda</taxon>
        <taxon>Hexapoda</taxon>
        <taxon>Insecta</taxon>
        <taxon>Pterygota</taxon>
        <taxon>Neoptera</taxon>
        <taxon>Paraneoptera</taxon>
        <taxon>Hemiptera</taxon>
        <taxon>Auchenorrhyncha</taxon>
        <taxon>Membracoidea</taxon>
        <taxon>Cicadellidae</taxon>
        <taxon>Cicadellinae</taxon>
        <taxon>Mileewini</taxon>
        <taxon>Mileewa</taxon>
    </lineage>
</organism>
<keyword evidence="15 17" id="KW-0472">Membrane</keyword>
<reference evidence="20" key="1">
    <citation type="submission" date="2021-01" db="EMBL/GenBank/DDBJ databases">
        <title>Characterization of the leafhopper genome of Mileewa alara (Hemiptera: Cicadellidae: Mileewinae) and its phylogenetic analysis.</title>
        <authorList>
            <person name="He H."/>
            <person name="Yang M."/>
        </authorList>
    </citation>
    <scope>NUCLEOTIDE SEQUENCE</scope>
</reference>
<dbReference type="GO" id="GO:0003954">
    <property type="term" value="F:NADH dehydrogenase activity"/>
    <property type="evidence" value="ECO:0007669"/>
    <property type="project" value="TreeGrafter"/>
</dbReference>
<dbReference type="PRINTS" id="PR01437">
    <property type="entry name" value="NUOXDRDTASE4"/>
</dbReference>
<feature type="transmembrane region" description="Helical" evidence="17">
    <location>
        <begin position="418"/>
        <end position="438"/>
    </location>
</feature>
<feature type="transmembrane region" description="Helical" evidence="17">
    <location>
        <begin position="167"/>
        <end position="190"/>
    </location>
</feature>
<evidence type="ECO:0000256" key="1">
    <source>
        <dbReference type="ARBA" id="ARBA00003257"/>
    </source>
</evidence>
<comment type="similarity">
    <text evidence="3 17">Belongs to the complex I subunit 4 family.</text>
</comment>
<feature type="transmembrane region" description="Helical" evidence="17">
    <location>
        <begin position="335"/>
        <end position="353"/>
    </location>
</feature>
<dbReference type="GO" id="GO:0015990">
    <property type="term" value="P:electron transport coupled proton transport"/>
    <property type="evidence" value="ECO:0007669"/>
    <property type="project" value="TreeGrafter"/>
</dbReference>
<evidence type="ECO:0000256" key="9">
    <source>
        <dbReference type="ARBA" id="ARBA00022967"/>
    </source>
</evidence>
<feature type="transmembrane region" description="Helical" evidence="17">
    <location>
        <begin position="86"/>
        <end position="105"/>
    </location>
</feature>
<feature type="transmembrane region" description="Helical" evidence="17">
    <location>
        <begin position="294"/>
        <end position="314"/>
    </location>
</feature>
<evidence type="ECO:0000256" key="2">
    <source>
        <dbReference type="ARBA" id="ARBA00004225"/>
    </source>
</evidence>
<dbReference type="PANTHER" id="PTHR43507:SF20">
    <property type="entry name" value="NADH-UBIQUINONE OXIDOREDUCTASE CHAIN 4"/>
    <property type="match status" value="1"/>
</dbReference>
<evidence type="ECO:0000256" key="10">
    <source>
        <dbReference type="ARBA" id="ARBA00022982"/>
    </source>
</evidence>
<dbReference type="GO" id="GO:0031966">
    <property type="term" value="C:mitochondrial membrane"/>
    <property type="evidence" value="ECO:0007669"/>
    <property type="project" value="UniProtKB-SubCell"/>
</dbReference>
<feature type="transmembrane region" description="Helical" evidence="17">
    <location>
        <begin position="210"/>
        <end position="232"/>
    </location>
</feature>
<comment type="function">
    <text evidence="17">Core subunit of the mitochondrial membrane respiratory chain NADH dehydrogenase (Complex I) which catalyzes electron transfer from NADH through the respiratory chain, using ubiquinone as an electron acceptor. Essential for the catalytic activity and assembly of complex I.</text>
</comment>
<evidence type="ECO:0000259" key="19">
    <source>
        <dbReference type="Pfam" id="PF01059"/>
    </source>
</evidence>
<name>A0A899IKK2_9HEMI</name>
<evidence type="ECO:0000256" key="6">
    <source>
        <dbReference type="ARBA" id="ARBA00022448"/>
    </source>
</evidence>
<feature type="transmembrane region" description="Helical" evidence="17">
    <location>
        <begin position="111"/>
        <end position="130"/>
    </location>
</feature>
<sequence>MMMIYLFCFFMIPVMFLFNFWYIIQYLISFMIIYFLVFNINNFYCQVSYFIGMDYISFSLIILTLLIISLMFIASNSIFKSFNNSYFVFSVWILFMILMVIFSVLNMFMLYVFFELSLIPLLVLIFGWGYQPERLISGLFMFFYTLFASLPFLLIIIYLYLFYNSMIFFMINCQFLSFFFNFCMIFAFLVKLPMFMVHFWLPSAHVQAPVSGSMILAGVLLKIGGYGLIRFMSLNELVFLNFGFIWYSISIFGSLLISFLCFVQGDLKCLIAYSSVVHMGMCLMGFLTMTKCGILGGFLMMIGHGLCSSGLFCLANISYERLLSRSFFINKGMMYYMPSMSMYWFMFCCFNMSCPPSINFLSEIMIMCSMVSYWWFSYFYIFFISFICACFSFFLFSYTQHGLCTNMYSYSMGTVREFLLMLIHLVPLFFIIFLILSLY</sequence>
<keyword evidence="11 17" id="KW-1133">Transmembrane helix</keyword>
<feature type="transmembrane region" description="Helical" evidence="17">
    <location>
        <begin position="270"/>
        <end position="288"/>
    </location>
</feature>
<dbReference type="GO" id="GO:0042773">
    <property type="term" value="P:ATP synthesis coupled electron transport"/>
    <property type="evidence" value="ECO:0007669"/>
    <property type="project" value="InterPro"/>
</dbReference>
<evidence type="ECO:0000256" key="16">
    <source>
        <dbReference type="ARBA" id="ARBA00049551"/>
    </source>
</evidence>
<protein>
    <recommendedName>
        <fullName evidence="5 17">NADH-ubiquinone oxidoreductase chain 4</fullName>
        <ecNumber evidence="4 17">7.1.1.2</ecNumber>
    </recommendedName>
</protein>
<evidence type="ECO:0000256" key="7">
    <source>
        <dbReference type="ARBA" id="ARBA00022660"/>
    </source>
</evidence>
<feature type="transmembrane region" description="Helical" evidence="17">
    <location>
        <begin position="142"/>
        <end position="161"/>
    </location>
</feature>
<evidence type="ECO:0000256" key="8">
    <source>
        <dbReference type="ARBA" id="ARBA00022692"/>
    </source>
</evidence>
<evidence type="ECO:0000256" key="5">
    <source>
        <dbReference type="ARBA" id="ARBA00021006"/>
    </source>
</evidence>
<evidence type="ECO:0000256" key="14">
    <source>
        <dbReference type="ARBA" id="ARBA00023128"/>
    </source>
</evidence>
<feature type="domain" description="NADH:quinone oxidoreductase/Mrp antiporter transmembrane" evidence="18">
    <location>
        <begin position="106"/>
        <end position="386"/>
    </location>
</feature>
<dbReference type="PANTHER" id="PTHR43507">
    <property type="entry name" value="NADH-UBIQUINONE OXIDOREDUCTASE CHAIN 4"/>
    <property type="match status" value="1"/>
</dbReference>
<evidence type="ECO:0000259" key="18">
    <source>
        <dbReference type="Pfam" id="PF00361"/>
    </source>
</evidence>
<feature type="domain" description="NADH:ubiquinone oxidoreductase chain 4 N-terminal" evidence="19">
    <location>
        <begin position="1"/>
        <end position="100"/>
    </location>
</feature>
<keyword evidence="6 17" id="KW-0813">Transport</keyword>
<evidence type="ECO:0000256" key="3">
    <source>
        <dbReference type="ARBA" id="ARBA00009025"/>
    </source>
</evidence>
<evidence type="ECO:0000256" key="17">
    <source>
        <dbReference type="RuleBase" id="RU003297"/>
    </source>
</evidence>
<evidence type="ECO:0000256" key="13">
    <source>
        <dbReference type="ARBA" id="ARBA00023075"/>
    </source>
</evidence>
<dbReference type="GO" id="GO:0048039">
    <property type="term" value="F:ubiquinone binding"/>
    <property type="evidence" value="ECO:0007669"/>
    <property type="project" value="TreeGrafter"/>
</dbReference>
<evidence type="ECO:0000256" key="11">
    <source>
        <dbReference type="ARBA" id="ARBA00022989"/>
    </source>
</evidence>
<dbReference type="Pfam" id="PF01059">
    <property type="entry name" value="Oxidored_q5_N"/>
    <property type="match status" value="1"/>
</dbReference>
<comment type="catalytic activity">
    <reaction evidence="16 17">
        <text>a ubiquinone + NADH + 5 H(+)(in) = a ubiquinol + NAD(+) + 4 H(+)(out)</text>
        <dbReference type="Rhea" id="RHEA:29091"/>
        <dbReference type="Rhea" id="RHEA-COMP:9565"/>
        <dbReference type="Rhea" id="RHEA-COMP:9566"/>
        <dbReference type="ChEBI" id="CHEBI:15378"/>
        <dbReference type="ChEBI" id="CHEBI:16389"/>
        <dbReference type="ChEBI" id="CHEBI:17976"/>
        <dbReference type="ChEBI" id="CHEBI:57540"/>
        <dbReference type="ChEBI" id="CHEBI:57945"/>
        <dbReference type="EC" id="7.1.1.2"/>
    </reaction>
</comment>
<evidence type="ECO:0000256" key="4">
    <source>
        <dbReference type="ARBA" id="ARBA00012944"/>
    </source>
</evidence>
<keyword evidence="10 17" id="KW-0249">Electron transport</keyword>
<dbReference type="GO" id="GO:0008137">
    <property type="term" value="F:NADH dehydrogenase (ubiquinone) activity"/>
    <property type="evidence" value="ECO:0007669"/>
    <property type="project" value="UniProtKB-UniRule"/>
</dbReference>
<comment type="subcellular location">
    <subcellularLocation>
        <location evidence="2 17">Mitochondrion membrane</location>
        <topology evidence="2 17">Multi-pass membrane protein</topology>
    </subcellularLocation>
</comment>
<feature type="transmembrane region" description="Helical" evidence="17">
    <location>
        <begin position="7"/>
        <end position="35"/>
    </location>
</feature>
<comment type="function">
    <text evidence="1">Core subunit of the mitochondrial membrane respiratory chain NADH dehydrogenase (Complex I) that is believed to belong to the minimal assembly required for catalysis. Complex I functions in the transfer of electrons from NADH to the respiratory chain. The immediate electron acceptor for the enzyme is believed to be ubiquinone.</text>
</comment>
<dbReference type="Pfam" id="PF00361">
    <property type="entry name" value="Proton_antipo_M"/>
    <property type="match status" value="1"/>
</dbReference>
<proteinExistence type="inferred from homology"/>
<feature type="transmembrane region" description="Helical" evidence="17">
    <location>
        <begin position="244"/>
        <end position="263"/>
    </location>
</feature>
<geneLocation type="mitochondrion" evidence="20"/>
<gene>
    <name evidence="20" type="primary">ND4</name>
</gene>
<keyword evidence="8 17" id="KW-0812">Transmembrane</keyword>
<dbReference type="EC" id="7.1.1.2" evidence="4 17"/>
<feature type="transmembrane region" description="Helical" evidence="17">
    <location>
        <begin position="55"/>
        <end position="74"/>
    </location>
</feature>
<dbReference type="InterPro" id="IPR001750">
    <property type="entry name" value="ND/Mrp_TM"/>
</dbReference>
<keyword evidence="9" id="KW-1278">Translocase</keyword>
<dbReference type="InterPro" id="IPR003918">
    <property type="entry name" value="NADH_UbQ_OxRdtase"/>
</dbReference>
<dbReference type="EMBL" id="MW533151">
    <property type="protein sequence ID" value="QSL98480.1"/>
    <property type="molecule type" value="Genomic_DNA"/>
</dbReference>
<evidence type="ECO:0000256" key="15">
    <source>
        <dbReference type="ARBA" id="ARBA00023136"/>
    </source>
</evidence>
<dbReference type="InterPro" id="IPR000260">
    <property type="entry name" value="NADH4_N"/>
</dbReference>
<keyword evidence="12 17" id="KW-0520">NAD</keyword>